<name>A0AAE4AME1_9FIRM</name>
<dbReference type="EMBL" id="JAUSTO010000023">
    <property type="protein sequence ID" value="MDQ0153537.1"/>
    <property type="molecule type" value="Genomic_DNA"/>
</dbReference>
<comment type="caution">
    <text evidence="1">The sequence shown here is derived from an EMBL/GenBank/DDBJ whole genome shotgun (WGS) entry which is preliminary data.</text>
</comment>
<dbReference type="Proteomes" id="UP001241537">
    <property type="component" value="Unassembled WGS sequence"/>
</dbReference>
<evidence type="ECO:0000313" key="2">
    <source>
        <dbReference type="Proteomes" id="UP001241537"/>
    </source>
</evidence>
<accession>A0AAE4AME1</accession>
<dbReference type="InterPro" id="IPR038666">
    <property type="entry name" value="SSP1_head-tail_sf"/>
</dbReference>
<dbReference type="NCBIfam" id="TIGR01563">
    <property type="entry name" value="gp16_SPP1"/>
    <property type="match status" value="1"/>
</dbReference>
<dbReference type="Pfam" id="PF05521">
    <property type="entry name" value="Phage_HCP"/>
    <property type="match status" value="1"/>
</dbReference>
<gene>
    <name evidence="1" type="ORF">J2S20_002258</name>
</gene>
<evidence type="ECO:0000313" key="1">
    <source>
        <dbReference type="EMBL" id="MDQ0153537.1"/>
    </source>
</evidence>
<sequence>MNLKGVNPGRLNRRVIIMRYQETEDSLGNTVYKIAPLKKVWAEIRPIRGKEQLEYYKDTNSVSYKITIRSTDVTEKDVLKYKDRQFQINYILNPLEASYYLELFCTESKDHAVGEVDNG</sequence>
<dbReference type="Gene3D" id="2.40.10.270">
    <property type="entry name" value="Bacteriophage SPP1 head-tail adaptor protein"/>
    <property type="match status" value="1"/>
</dbReference>
<proteinExistence type="predicted"/>
<keyword evidence="2" id="KW-1185">Reference proteome</keyword>
<dbReference type="InterPro" id="IPR008767">
    <property type="entry name" value="Phage_SPP1_head-tail_adaptor"/>
</dbReference>
<organism evidence="1 2">
    <name type="scientific">Moryella indoligenes</name>
    <dbReference type="NCBI Taxonomy" id="371674"/>
    <lineage>
        <taxon>Bacteria</taxon>
        <taxon>Bacillati</taxon>
        <taxon>Bacillota</taxon>
        <taxon>Clostridia</taxon>
        <taxon>Lachnospirales</taxon>
        <taxon>Lachnospiraceae</taxon>
        <taxon>Moryella</taxon>
    </lineage>
</organism>
<protein>
    <submittedName>
        <fullName evidence="1">SPP1 family predicted phage head-tail adaptor</fullName>
    </submittedName>
</protein>
<reference evidence="1" key="1">
    <citation type="submission" date="2023-07" db="EMBL/GenBank/DDBJ databases">
        <title>Genomic Encyclopedia of Type Strains, Phase IV (KMG-IV): sequencing the most valuable type-strain genomes for metagenomic binning, comparative biology and taxonomic classification.</title>
        <authorList>
            <person name="Goeker M."/>
        </authorList>
    </citation>
    <scope>NUCLEOTIDE SEQUENCE</scope>
    <source>
        <strain evidence="1">DSM 19659</strain>
    </source>
</reference>
<dbReference type="AlphaFoldDB" id="A0AAE4AME1"/>
<dbReference type="RefSeq" id="WP_307255442.1">
    <property type="nucleotide sequence ID" value="NZ_JAUSTO010000023.1"/>
</dbReference>